<evidence type="ECO:0000256" key="6">
    <source>
        <dbReference type="ARBA" id="ARBA00022918"/>
    </source>
</evidence>
<dbReference type="InterPro" id="IPR036397">
    <property type="entry name" value="RNaseH_sf"/>
</dbReference>
<dbReference type="GO" id="GO:0004523">
    <property type="term" value="F:RNA-DNA hybrid ribonuclease activity"/>
    <property type="evidence" value="ECO:0007669"/>
    <property type="project" value="InterPro"/>
</dbReference>
<dbReference type="SUPFAM" id="SSF56672">
    <property type="entry name" value="DNA/RNA polymerases"/>
    <property type="match status" value="1"/>
</dbReference>
<keyword evidence="4" id="KW-0255">Endonuclease</keyword>
<evidence type="ECO:0000313" key="9">
    <source>
        <dbReference type="Proteomes" id="UP000324800"/>
    </source>
</evidence>
<evidence type="ECO:0000256" key="5">
    <source>
        <dbReference type="ARBA" id="ARBA00022801"/>
    </source>
</evidence>
<evidence type="ECO:0000256" key="2">
    <source>
        <dbReference type="ARBA" id="ARBA00022695"/>
    </source>
</evidence>
<dbReference type="GO" id="GO:0003676">
    <property type="term" value="F:nucleic acid binding"/>
    <property type="evidence" value="ECO:0007669"/>
    <property type="project" value="InterPro"/>
</dbReference>
<keyword evidence="2" id="KW-0548">Nucleotidyltransferase</keyword>
<keyword evidence="1" id="KW-0808">Transferase</keyword>
<organism evidence="8 9">
    <name type="scientific">Streblomastix strix</name>
    <dbReference type="NCBI Taxonomy" id="222440"/>
    <lineage>
        <taxon>Eukaryota</taxon>
        <taxon>Metamonada</taxon>
        <taxon>Preaxostyla</taxon>
        <taxon>Oxymonadida</taxon>
        <taxon>Streblomastigidae</taxon>
        <taxon>Streblomastix</taxon>
    </lineage>
</organism>
<evidence type="ECO:0000256" key="4">
    <source>
        <dbReference type="ARBA" id="ARBA00022759"/>
    </source>
</evidence>
<keyword evidence="6 8" id="KW-0695">RNA-directed DNA polymerase</keyword>
<dbReference type="PANTHER" id="PTHR33050">
    <property type="entry name" value="REVERSE TRANSCRIPTASE DOMAIN-CONTAINING PROTEIN"/>
    <property type="match status" value="1"/>
</dbReference>
<dbReference type="OrthoDB" id="2897838at2759"/>
<dbReference type="CDD" id="cd09275">
    <property type="entry name" value="RNase_HI_RT_DIRS1"/>
    <property type="match status" value="1"/>
</dbReference>
<accession>A0A5J4VBF4</accession>
<dbReference type="Pfam" id="PF17917">
    <property type="entry name" value="RT_RNaseH"/>
    <property type="match status" value="1"/>
</dbReference>
<name>A0A5J4VBF4_9EUKA</name>
<dbReference type="AlphaFoldDB" id="A0A5J4VBF4"/>
<dbReference type="InterPro" id="IPR043502">
    <property type="entry name" value="DNA/RNA_pol_sf"/>
</dbReference>
<evidence type="ECO:0000256" key="1">
    <source>
        <dbReference type="ARBA" id="ARBA00022679"/>
    </source>
</evidence>
<protein>
    <submittedName>
        <fullName evidence="8">Putative reverse transcriptase</fullName>
    </submittedName>
</protein>
<evidence type="ECO:0000259" key="7">
    <source>
        <dbReference type="PROSITE" id="PS50879"/>
    </source>
</evidence>
<dbReference type="Gene3D" id="3.30.420.10">
    <property type="entry name" value="Ribonuclease H-like superfamily/Ribonuclease H"/>
    <property type="match status" value="1"/>
</dbReference>
<dbReference type="Proteomes" id="UP000324800">
    <property type="component" value="Unassembled WGS sequence"/>
</dbReference>
<dbReference type="EMBL" id="SNRW01008274">
    <property type="protein sequence ID" value="KAA6379781.1"/>
    <property type="molecule type" value="Genomic_DNA"/>
</dbReference>
<dbReference type="PROSITE" id="PS50879">
    <property type="entry name" value="RNASE_H_1"/>
    <property type="match status" value="1"/>
</dbReference>
<evidence type="ECO:0000256" key="3">
    <source>
        <dbReference type="ARBA" id="ARBA00022722"/>
    </source>
</evidence>
<dbReference type="InterPro" id="IPR002156">
    <property type="entry name" value="RNaseH_domain"/>
</dbReference>
<sequence length="537" mass="62817">MEERGNALEFVINQTEIKWQVQENNRLQGSQQYYEQDSFQDGECQGYNGFAGSGGLLDYLVSGRSIPSYKSGTRIDQVFRYQIQKQGLHVQRPSLWLHPKSFYILSNSKNIYQLDQREIKHQDYYVYGRSAFNREEQVKTGVRYYPSCRNVEEIVLQNFREQMPNECIDKLRIPRLGLGDIEPYCEKACQTKKRNAEQNKLLDKMDATQKIFTDSRDCSITGRSQFPMNADGGYFFSFIINIQDKNRGIKDERMEWKNEVRCFKKETPRLSLTTDACKTGWGAILDEIQSQLKQIFAWGTWNGTLNLKSSNQRELSAVLMSLRHFTKTIQEKKSLCIRTDNTVAKFCLWKWKTKGMMLPLLRKMRRLVTQLGIQIQTEHIPGVQNQITDSLGRMSICGDYQLDPQVLYKACQKLQIYPTIDGFANRINKQRRRYCSWLQDNNAVEQDVFNLNWSKECFLLHTPFKMILRTLRKILKNKTTALVILPSWKGQIWSELQKQLTVSEMRLSKAEIILKVDPVMTMNQFKLLTRELLAVNP</sequence>
<dbReference type="InterPro" id="IPR041373">
    <property type="entry name" value="RT_RNaseH"/>
</dbReference>
<evidence type="ECO:0000313" key="8">
    <source>
        <dbReference type="EMBL" id="KAA6379781.1"/>
    </source>
</evidence>
<gene>
    <name evidence="8" type="ORF">EZS28_024693</name>
</gene>
<dbReference type="PANTHER" id="PTHR33050:SF7">
    <property type="entry name" value="RIBONUCLEASE H"/>
    <property type="match status" value="1"/>
</dbReference>
<feature type="non-terminal residue" evidence="8">
    <location>
        <position position="537"/>
    </location>
</feature>
<proteinExistence type="predicted"/>
<keyword evidence="3" id="KW-0540">Nuclease</keyword>
<reference evidence="8 9" key="1">
    <citation type="submission" date="2019-03" db="EMBL/GenBank/DDBJ databases">
        <title>Single cell metagenomics reveals metabolic interactions within the superorganism composed of flagellate Streblomastix strix and complex community of Bacteroidetes bacteria on its surface.</title>
        <authorList>
            <person name="Treitli S.C."/>
            <person name="Kolisko M."/>
            <person name="Husnik F."/>
            <person name="Keeling P."/>
            <person name="Hampl V."/>
        </authorList>
    </citation>
    <scope>NUCLEOTIDE SEQUENCE [LARGE SCALE GENOMIC DNA]</scope>
    <source>
        <strain evidence="8">ST1C</strain>
    </source>
</reference>
<feature type="domain" description="RNase H type-1" evidence="7">
    <location>
        <begin position="266"/>
        <end position="397"/>
    </location>
</feature>
<dbReference type="GO" id="GO:0003964">
    <property type="term" value="F:RNA-directed DNA polymerase activity"/>
    <property type="evidence" value="ECO:0007669"/>
    <property type="project" value="UniProtKB-KW"/>
</dbReference>
<keyword evidence="5" id="KW-0378">Hydrolase</keyword>
<dbReference type="InterPro" id="IPR052055">
    <property type="entry name" value="Hepadnavirus_pol/RT"/>
</dbReference>
<comment type="caution">
    <text evidence="8">The sequence shown here is derived from an EMBL/GenBank/DDBJ whole genome shotgun (WGS) entry which is preliminary data.</text>
</comment>